<reference evidence="2 3" key="1">
    <citation type="submission" date="2019-05" db="EMBL/GenBank/DDBJ databases">
        <title>Chryseobacterium sp. isolated from King George Island, maritime Antarctica.</title>
        <authorList>
            <person name="Peng X."/>
        </authorList>
    </citation>
    <scope>NUCLEOTIDE SEQUENCE [LARGE SCALE GENOMIC DNA]</scope>
    <source>
        <strain evidence="2 3">7-3A</strain>
    </source>
</reference>
<feature type="compositionally biased region" description="Polar residues" evidence="1">
    <location>
        <begin position="795"/>
        <end position="814"/>
    </location>
</feature>
<dbReference type="KEGG" id="kfa:Q73A0000_12385"/>
<dbReference type="InterPro" id="IPR011990">
    <property type="entry name" value="TPR-like_helical_dom_sf"/>
</dbReference>
<evidence type="ECO:0000313" key="2">
    <source>
        <dbReference type="EMBL" id="QOW11097.1"/>
    </source>
</evidence>
<dbReference type="AlphaFoldDB" id="A0A7M2Y9Z6"/>
<dbReference type="SUPFAM" id="SSF48452">
    <property type="entry name" value="TPR-like"/>
    <property type="match status" value="1"/>
</dbReference>
<keyword evidence="3" id="KW-1185">Reference proteome</keyword>
<dbReference type="RefSeq" id="WP_193811264.1">
    <property type="nucleotide sequence ID" value="NZ_CP040442.1"/>
</dbReference>
<accession>A0A7M2Y9Z6</accession>
<dbReference type="Pfam" id="PF13181">
    <property type="entry name" value="TPR_8"/>
    <property type="match status" value="1"/>
</dbReference>
<evidence type="ECO:0000256" key="1">
    <source>
        <dbReference type="SAM" id="MobiDB-lite"/>
    </source>
</evidence>
<dbReference type="Pfam" id="PF13432">
    <property type="entry name" value="TPR_16"/>
    <property type="match status" value="1"/>
</dbReference>
<dbReference type="Gene3D" id="1.25.40.10">
    <property type="entry name" value="Tetratricopeptide repeat domain"/>
    <property type="match status" value="1"/>
</dbReference>
<feature type="region of interest" description="Disordered" evidence="1">
    <location>
        <begin position="794"/>
        <end position="865"/>
    </location>
</feature>
<feature type="compositionally biased region" description="Polar residues" evidence="1">
    <location>
        <begin position="96"/>
        <end position="110"/>
    </location>
</feature>
<protein>
    <submittedName>
        <fullName evidence="2">Tetratricopeptide repeat protein</fullName>
    </submittedName>
</protein>
<gene>
    <name evidence="2" type="ORF">Q73A0000_12385</name>
</gene>
<dbReference type="InterPro" id="IPR019734">
    <property type="entry name" value="TPR_rpt"/>
</dbReference>
<evidence type="ECO:0000313" key="3">
    <source>
        <dbReference type="Proteomes" id="UP000594195"/>
    </source>
</evidence>
<organism evidence="2 3">
    <name type="scientific">Kaistella flava</name>
    <name type="common">ex Peng et al. 2021</name>
    <dbReference type="NCBI Taxonomy" id="2038776"/>
    <lineage>
        <taxon>Bacteria</taxon>
        <taxon>Pseudomonadati</taxon>
        <taxon>Bacteroidota</taxon>
        <taxon>Flavobacteriia</taxon>
        <taxon>Flavobacteriales</taxon>
        <taxon>Weeksellaceae</taxon>
        <taxon>Chryseobacterium group</taxon>
        <taxon>Kaistella</taxon>
    </lineage>
</organism>
<sequence>MKKTILFLLAITVFNSCSTRKKTNDSTFMKGFFSYYNTLFNSKDALETELKNRDKAHKDNFYAPYIQLLTHDEQPVGTNFQSNAGGMFGNDPVGSGASSEQASPTRNRNTIGPPSPPGSSSAMGAPGSYGNNGGQNSGMRKGASILEISEAKALKAIANYSVMKGGVEKNKKMFDAYILLAQSRLYRNKPLEALDGLNVVFANMAKDKRIPLARIYQAQAYSKMEDYHRAEEVFADLKKSKIKKEYRKLLEVYYSEMLLQSGKKQDAVNELDDAYVVNKNRKLRSRIAFLRGQILSELGRNEEARESFALAYKNANNFEFEVKSQIEIAKTFNGKDDDYQGAKSYLEKISKKGTYASRKNEFYYALGLMANNAGKKDEAKAFFAQSLKEKISDPQVRGLTYYEIGKAYFDDSDYLSAGAFYDSSLAVMTYQPSKILLEERSANIKKVSANYYLIKRNDSILALTKMPEEERVAYFNKLIEGIKTKEAREELQRKKDERSKGFDTGDYSANSPFAGNASGFEDYGGSKGGFYFANLGTVAKGESSFKQIWGNRSLNDNWRTSARTNSIEDMKNEAMGITNAPDPRRLEPSFYIEKIPTKTAEILALKKARDTASLGIGRMYETYFSDTPLATKTLYDLADTQPEEDIKLQALYQIFAFNYEKNPSAAERAKQMILAEYPYTSYAEFVRNPKNNSFSQSAEEVEKLYAQAFDLYDKEKYEESRTLIDGALAKYPKDALVPKFSLLNAFNIGKTAGKEIMILQLEQIALNYAKTPEGEKAREMLKYLKSDLQVEATDDSGNIVNSNPPASDAQSEAPVQSEKGSPVMNSDDPPSVPAVPKSRNSEPTSPNKNGMQAVQATAVEQLRVK</sequence>
<name>A0A7M2Y9Z6_9FLAO</name>
<feature type="region of interest" description="Disordered" evidence="1">
    <location>
        <begin position="79"/>
        <end position="136"/>
    </location>
</feature>
<feature type="compositionally biased region" description="Polar residues" evidence="1">
    <location>
        <begin position="841"/>
        <end position="855"/>
    </location>
</feature>
<proteinExistence type="predicted"/>
<dbReference type="Proteomes" id="UP000594195">
    <property type="component" value="Chromosome"/>
</dbReference>
<feature type="compositionally biased region" description="Low complexity" evidence="1">
    <location>
        <begin position="118"/>
        <end position="129"/>
    </location>
</feature>
<dbReference type="EMBL" id="CP040442">
    <property type="protein sequence ID" value="QOW11097.1"/>
    <property type="molecule type" value="Genomic_DNA"/>
</dbReference>